<accession>A0ABT1QHM0</accession>
<sequence length="357" mass="41360">MQRRVTSQDISWLLDLAGLKRLDLEPSYQRRSVWTRRDRQYFLDTIFNNFPSPAIFLHKDLDENGAATYHVIDGKQRLETILMFVADRISMKDDFGDARLDGKKWSKIKADSGLRKRFMDYQITVEQIDSIETTVVNDVFGRLNQNSRKLTPQEIRHARYDGWLIGFAESESESPFWKRVKVVTTGRAKRMQDTQFISELVAATIQKEILGFDQNSLDEFYAKYEFPEDLEPAFDTEEFIDQFERLKSFITEVDELNGAVVAHARNLAHFYSLWVLILLHQELRIAREFAPAYARFMNVVSEISEVTDSPEESAISDPIRVEALRYVSNARGATTDLKLRRARNDALLAGIKLALEE</sequence>
<dbReference type="EMBL" id="JANFQF010000012">
    <property type="protein sequence ID" value="MCQ4120595.1"/>
    <property type="molecule type" value="Genomic_DNA"/>
</dbReference>
<dbReference type="Proteomes" id="UP001524501">
    <property type="component" value="Unassembled WGS sequence"/>
</dbReference>
<reference evidence="2 3" key="1">
    <citation type="submission" date="2022-07" db="EMBL/GenBank/DDBJ databases">
        <title>Degradation activity of malathion, p-nitrophenol and potential low-temperature adaptation strategy of Rhodococcus sp. FXJ9.536.</title>
        <authorList>
            <person name="Huang J."/>
            <person name="Huang Y."/>
        </authorList>
    </citation>
    <scope>NUCLEOTIDE SEQUENCE [LARGE SCALE GENOMIC DNA]</scope>
    <source>
        <strain evidence="2 3">FXJ9.536</strain>
    </source>
</reference>
<dbReference type="PANTHER" id="PTHR39639">
    <property type="entry name" value="CHROMOSOME 16, WHOLE GENOME SHOTGUN SEQUENCE"/>
    <property type="match status" value="1"/>
</dbReference>
<proteinExistence type="predicted"/>
<evidence type="ECO:0000259" key="1">
    <source>
        <dbReference type="Pfam" id="PF03235"/>
    </source>
</evidence>
<evidence type="ECO:0000313" key="2">
    <source>
        <dbReference type="EMBL" id="MCQ4120595.1"/>
    </source>
</evidence>
<gene>
    <name evidence="2" type="ORF">NOF53_15685</name>
</gene>
<keyword evidence="3" id="KW-1185">Reference proteome</keyword>
<name>A0ABT1QHM0_9NOCA</name>
<dbReference type="InterPro" id="IPR004919">
    <property type="entry name" value="GmrSD_N"/>
</dbReference>
<protein>
    <submittedName>
        <fullName evidence="2">DUF262 domain-containing protein</fullName>
    </submittedName>
</protein>
<comment type="caution">
    <text evidence="2">The sequence shown here is derived from an EMBL/GenBank/DDBJ whole genome shotgun (WGS) entry which is preliminary data.</text>
</comment>
<dbReference type="Pfam" id="PF03235">
    <property type="entry name" value="GmrSD_N"/>
    <property type="match status" value="1"/>
</dbReference>
<evidence type="ECO:0000313" key="3">
    <source>
        <dbReference type="Proteomes" id="UP001524501"/>
    </source>
</evidence>
<dbReference type="PANTHER" id="PTHR39639:SF1">
    <property type="entry name" value="DUF262 DOMAIN-CONTAINING PROTEIN"/>
    <property type="match status" value="1"/>
</dbReference>
<dbReference type="RefSeq" id="WP_255970247.1">
    <property type="nucleotide sequence ID" value="NZ_JANFQF010000012.1"/>
</dbReference>
<feature type="domain" description="GmrSD restriction endonucleases N-terminal" evidence="1">
    <location>
        <begin position="23"/>
        <end position="160"/>
    </location>
</feature>
<organism evidence="2 3">
    <name type="scientific">Rhodococcus tibetensis</name>
    <dbReference type="NCBI Taxonomy" id="2965064"/>
    <lineage>
        <taxon>Bacteria</taxon>
        <taxon>Bacillati</taxon>
        <taxon>Actinomycetota</taxon>
        <taxon>Actinomycetes</taxon>
        <taxon>Mycobacteriales</taxon>
        <taxon>Nocardiaceae</taxon>
        <taxon>Rhodococcus</taxon>
    </lineage>
</organism>